<dbReference type="OrthoDB" id="9783748at2"/>
<evidence type="ECO:0000256" key="1">
    <source>
        <dbReference type="SAM" id="SignalP"/>
    </source>
</evidence>
<keyword evidence="1" id="KW-0732">Signal</keyword>
<name>A0A2P8HJQ5_CHINA</name>
<dbReference type="EMBL" id="PYAW01000003">
    <property type="protein sequence ID" value="PSL46410.1"/>
    <property type="molecule type" value="Genomic_DNA"/>
</dbReference>
<evidence type="ECO:0008006" key="4">
    <source>
        <dbReference type="Google" id="ProtNLM"/>
    </source>
</evidence>
<reference evidence="2 3" key="1">
    <citation type="submission" date="2018-03" db="EMBL/GenBank/DDBJ databases">
        <title>Genomic Encyclopedia of Archaeal and Bacterial Type Strains, Phase II (KMG-II): from individual species to whole genera.</title>
        <authorList>
            <person name="Goeker M."/>
        </authorList>
    </citation>
    <scope>NUCLEOTIDE SEQUENCE [LARGE SCALE GENOMIC DNA]</scope>
    <source>
        <strain evidence="2 3">DSM 24859</strain>
    </source>
</reference>
<keyword evidence="3" id="KW-1185">Reference proteome</keyword>
<accession>A0A2P8HJQ5</accession>
<evidence type="ECO:0000313" key="2">
    <source>
        <dbReference type="EMBL" id="PSL46410.1"/>
    </source>
</evidence>
<proteinExistence type="predicted"/>
<dbReference type="AlphaFoldDB" id="A0A2P8HJQ5"/>
<feature type="signal peptide" evidence="1">
    <location>
        <begin position="1"/>
        <end position="24"/>
    </location>
</feature>
<feature type="chain" id="PRO_5015143862" description="Xylosidase" evidence="1">
    <location>
        <begin position="25"/>
        <end position="427"/>
    </location>
</feature>
<dbReference type="Gene3D" id="3.20.20.80">
    <property type="entry name" value="Glycosidases"/>
    <property type="match status" value="1"/>
</dbReference>
<organism evidence="2 3">
    <name type="scientific">Chitinophaga niastensis</name>
    <dbReference type="NCBI Taxonomy" id="536980"/>
    <lineage>
        <taxon>Bacteria</taxon>
        <taxon>Pseudomonadati</taxon>
        <taxon>Bacteroidota</taxon>
        <taxon>Chitinophagia</taxon>
        <taxon>Chitinophagales</taxon>
        <taxon>Chitinophagaceae</taxon>
        <taxon>Chitinophaga</taxon>
    </lineage>
</organism>
<protein>
    <recommendedName>
        <fullName evidence="4">Xylosidase</fullName>
    </recommendedName>
</protein>
<sequence length="427" mass="48421">MKKITVLLFAMLLMMAGSAVKVNAQLKHSRQTQYPSYHGLIMAGYQGWFRAAGDGSSAKRFAYGDESRSGIDMWPDVSEYAKTYPTPFKLANGDTARFFSSCDKSTVELHFKWMQEYGVDGVFMQRFFGNAKHRDSASTVILKNAFEAASKYKRAIAVMYDLSGLNASGEDCSAIIEDWKYLVDQLKVTNQSGQKTYLQEHGKPVVAIWGIGFPDRPYNLRNIGLERLIDFLKNDPVYGNCAIMLGVPTAWRTLNADCLPDPYLHTIIKQADILLPWTVQRYSPLLHNDMDRYRDNLTADLAWCRANHLEYVPCVYPGFSWHNLSRYEFLDDVKPVASIPRQGGRFYWQQITTALNAGASMLYVAMFDEVNEATAIFKATDQPPVSSTTPFINLDGRPSDHYLWLTGEAAKMLRNEKPLSIKMPERK</sequence>
<evidence type="ECO:0000313" key="3">
    <source>
        <dbReference type="Proteomes" id="UP000240971"/>
    </source>
</evidence>
<dbReference type="CDD" id="cd11576">
    <property type="entry name" value="GH99_GH71_like_2"/>
    <property type="match status" value="1"/>
</dbReference>
<dbReference type="Proteomes" id="UP000240971">
    <property type="component" value="Unassembled WGS sequence"/>
</dbReference>
<dbReference type="RefSeq" id="WP_106529194.1">
    <property type="nucleotide sequence ID" value="NZ_PYAW01000003.1"/>
</dbReference>
<comment type="caution">
    <text evidence="2">The sequence shown here is derived from an EMBL/GenBank/DDBJ whole genome shotgun (WGS) entry which is preliminary data.</text>
</comment>
<gene>
    <name evidence="2" type="ORF">CLV51_103388</name>
</gene>